<dbReference type="AlphaFoldDB" id="W8U4G8"/>
<dbReference type="GO" id="GO:0005840">
    <property type="term" value="C:ribosome"/>
    <property type="evidence" value="ECO:0007669"/>
    <property type="project" value="UniProtKB-KW"/>
</dbReference>
<sequence>MTDKISNSHIEALREQFKKYLNDNYEHLKDKSVIHSDAFYPYRHYIGMDFWDVFIDEYSLRKARELLEIKFTNEQSHKNPKRDSYGYMRTFKIFKDFLHSTYGSVGSYIEFAQANQPGEIEYITIHKGSTTTHKKKAPRPDVPRPSCEEVAKYLMSWDQLENYALQESALDKLFYRTYPRNKDIDEVLIKVSALNDFYSTNIFSPFKVARHIINLDIDDRLMAGDVTLVNDIAKVNMDNGTAKNFYSFATKYCSHHKPLDFPIYDSYVDRLLRYFRDVDGFYRFSNDDLKDYIKFKNILLEFGKFYDLATYNLKDIDKYLWQLGKEKFPKKY</sequence>
<keyword evidence="1" id="KW-0689">Ribosomal protein</keyword>
<protein>
    <submittedName>
        <fullName evidence="1">30S ribosomal protein S17</fullName>
    </submittedName>
</protein>
<dbReference type="RefSeq" id="WP_025434895.1">
    <property type="nucleotide sequence ID" value="NZ_CP007452.1"/>
</dbReference>
<keyword evidence="1" id="KW-0687">Ribonucleoprotein</keyword>
<dbReference type="STRING" id="1286171.EAL2_c05540"/>
<keyword evidence="2" id="KW-1185">Reference proteome</keyword>
<name>W8U4G8_PEPAC</name>
<dbReference type="eggNOG" id="ENOG502Z9XG">
    <property type="taxonomic scope" value="Bacteria"/>
</dbReference>
<dbReference type="HOGENOM" id="CLU_072283_0_0_9"/>
<accession>W8U4G8</accession>
<organism evidence="1 2">
    <name type="scientific">Peptoclostridium acidaminophilum DSM 3953</name>
    <dbReference type="NCBI Taxonomy" id="1286171"/>
    <lineage>
        <taxon>Bacteria</taxon>
        <taxon>Bacillati</taxon>
        <taxon>Bacillota</taxon>
        <taxon>Clostridia</taxon>
        <taxon>Peptostreptococcales</taxon>
        <taxon>Peptoclostridiaceae</taxon>
        <taxon>Peptoclostridium</taxon>
    </lineage>
</organism>
<gene>
    <name evidence="1" type="ORF">EAL2_c05540</name>
</gene>
<dbReference type="PATRIC" id="fig|1286171.3.peg.496"/>
<evidence type="ECO:0000313" key="1">
    <source>
        <dbReference type="EMBL" id="AHM55856.1"/>
    </source>
</evidence>
<proteinExistence type="predicted"/>
<dbReference type="EMBL" id="CP007452">
    <property type="protein sequence ID" value="AHM55856.1"/>
    <property type="molecule type" value="Genomic_DNA"/>
</dbReference>
<reference evidence="1 2" key="1">
    <citation type="journal article" date="2014" name="Genome Announc.">
        <title>Complete Genome Sequence of Amino Acid-Utilizing Eubacterium acidaminophilum al-2 (DSM 3953).</title>
        <authorList>
            <person name="Poehlein A."/>
            <person name="Andreesen J.R."/>
            <person name="Daniel R."/>
        </authorList>
    </citation>
    <scope>NUCLEOTIDE SEQUENCE [LARGE SCALE GENOMIC DNA]</scope>
    <source>
        <strain evidence="1 2">DSM 3953</strain>
    </source>
</reference>
<evidence type="ECO:0000313" key="2">
    <source>
        <dbReference type="Proteomes" id="UP000019591"/>
    </source>
</evidence>
<dbReference type="KEGG" id="eac:EAL2_c05540"/>
<dbReference type="Proteomes" id="UP000019591">
    <property type="component" value="Chromosome"/>
</dbReference>